<sequence length="557" mass="59911">MEDSQSQSQSHYFQQYSHSSPLPSINESSEQQLKISSCDASAVGSNSSRGAKYKLMSPAKLPISRSTCITIPPGLSPSSFLESPVLLSNIKAEPSPTTGSFSKFQLMQGSSGSAAFSFMRSCSSGNAYGETTGEFEFKFAIGSSSTSGSLAKEAATFAGLNQQQSEPLNQIQDRCLSQSLAPSALVKCEMPNSKEVSQPAPVSLDASSFSTAAADPAAIDNEEKSQRGHSNPSSQGSHADNRDVSSITAERSSDDGYNWRKYGQKLVKGSEFPRSYYKCTYPNCEVKKIFERSPEGQITEIVYKGSHDHPKPQPSRRFTPGALMSIQEDRSEKEASFTGQEDKFNANAYTSNIEPSSTPVSPRPADDDGLEGAVSQLQSASDQLDEDDPFAKRRSYYKCTNAGCPVRKHVERASHDPKAVITTYEGKHNHDVPTARNNSHEMAGSAPVTGSSRVRAEENGSISLDLGVGIGYGMENRSNGQLYTRPAESVRNQVQVSSSSVMVVQPAAVAASYGIVNGGMSRFGSIDNRIQGTGFESLPLQPSTQCHQNYGRIILGP</sequence>
<evidence type="ECO:0000313" key="2">
    <source>
        <dbReference type="RefSeq" id="XP_075075934.1"/>
    </source>
</evidence>
<name>A0AC58RT81_TOBAC</name>
<dbReference type="RefSeq" id="XP_075075934.1">
    <property type="nucleotide sequence ID" value="XM_075219833.1"/>
</dbReference>
<reference evidence="1" key="1">
    <citation type="journal article" date="2014" name="Nat. Commun.">
        <title>The tobacco genome sequence and its comparison with those of tomato and potato.</title>
        <authorList>
            <person name="Sierro N."/>
            <person name="Battey J.N."/>
            <person name="Ouadi S."/>
            <person name="Bakaher N."/>
            <person name="Bovet L."/>
            <person name="Willig A."/>
            <person name="Goepfert S."/>
            <person name="Peitsch M.C."/>
            <person name="Ivanov N.V."/>
        </authorList>
    </citation>
    <scope>NUCLEOTIDE SEQUENCE [LARGE SCALE GENOMIC DNA]</scope>
</reference>
<accession>A0AC58RT81</accession>
<dbReference type="Proteomes" id="UP000790787">
    <property type="component" value="Chromosome 8"/>
</dbReference>
<gene>
    <name evidence="2" type="primary">LOC107762948</name>
</gene>
<protein>
    <submittedName>
        <fullName evidence="2">WRKY transcription factor 20 isoform X2</fullName>
    </submittedName>
</protein>
<evidence type="ECO:0000313" key="1">
    <source>
        <dbReference type="Proteomes" id="UP000790787"/>
    </source>
</evidence>
<proteinExistence type="predicted"/>
<keyword evidence="1" id="KW-1185">Reference proteome</keyword>
<organism evidence="1 2">
    <name type="scientific">Nicotiana tabacum</name>
    <name type="common">Common tobacco</name>
    <dbReference type="NCBI Taxonomy" id="4097"/>
    <lineage>
        <taxon>Eukaryota</taxon>
        <taxon>Viridiplantae</taxon>
        <taxon>Streptophyta</taxon>
        <taxon>Embryophyta</taxon>
        <taxon>Tracheophyta</taxon>
        <taxon>Spermatophyta</taxon>
        <taxon>Magnoliopsida</taxon>
        <taxon>eudicotyledons</taxon>
        <taxon>Gunneridae</taxon>
        <taxon>Pentapetalae</taxon>
        <taxon>asterids</taxon>
        <taxon>lamiids</taxon>
        <taxon>Solanales</taxon>
        <taxon>Solanaceae</taxon>
        <taxon>Nicotianoideae</taxon>
        <taxon>Nicotianeae</taxon>
        <taxon>Nicotiana</taxon>
    </lineage>
</organism>
<reference evidence="2" key="2">
    <citation type="submission" date="2025-08" db="UniProtKB">
        <authorList>
            <consortium name="RefSeq"/>
        </authorList>
    </citation>
    <scope>IDENTIFICATION</scope>
    <source>
        <tissue evidence="2">Leaf</tissue>
    </source>
</reference>